<accession>A0A6A4VR87</accession>
<feature type="compositionally biased region" description="Low complexity" evidence="1">
    <location>
        <begin position="12"/>
        <end position="23"/>
    </location>
</feature>
<evidence type="ECO:0000256" key="1">
    <source>
        <dbReference type="SAM" id="MobiDB-lite"/>
    </source>
</evidence>
<gene>
    <name evidence="2" type="ORF">FJT64_009372</name>
</gene>
<evidence type="ECO:0000313" key="3">
    <source>
        <dbReference type="Proteomes" id="UP000440578"/>
    </source>
</evidence>
<keyword evidence="3" id="KW-1185">Reference proteome</keyword>
<organism evidence="2 3">
    <name type="scientific">Amphibalanus amphitrite</name>
    <name type="common">Striped barnacle</name>
    <name type="synonym">Balanus amphitrite</name>
    <dbReference type="NCBI Taxonomy" id="1232801"/>
    <lineage>
        <taxon>Eukaryota</taxon>
        <taxon>Metazoa</taxon>
        <taxon>Ecdysozoa</taxon>
        <taxon>Arthropoda</taxon>
        <taxon>Crustacea</taxon>
        <taxon>Multicrustacea</taxon>
        <taxon>Cirripedia</taxon>
        <taxon>Thoracica</taxon>
        <taxon>Thoracicalcarea</taxon>
        <taxon>Balanomorpha</taxon>
        <taxon>Balanoidea</taxon>
        <taxon>Balanidae</taxon>
        <taxon>Amphibalaninae</taxon>
        <taxon>Amphibalanus</taxon>
    </lineage>
</organism>
<name>A0A6A4VR87_AMPAM</name>
<evidence type="ECO:0000313" key="2">
    <source>
        <dbReference type="EMBL" id="KAF0292628.1"/>
    </source>
</evidence>
<dbReference type="EMBL" id="VIIS01001801">
    <property type="protein sequence ID" value="KAF0292628.1"/>
    <property type="molecule type" value="Genomic_DNA"/>
</dbReference>
<comment type="caution">
    <text evidence="2">The sequence shown here is derived from an EMBL/GenBank/DDBJ whole genome shotgun (WGS) entry which is preliminary data.</text>
</comment>
<sequence>MTPRKIKRRAMSRSSQRSSGRSTRSGRSRSSQRQRRHANPVTQLLDSSSSELAERGHTNAGYLSGEPPRPPSVHSSYSNYHGQRRAGPSHAHAAAAAAAVASDYGTTGTLSAGPSGYGRRPAAASRYGSEYSDYGRAGPPPYEAVPSLTETSM</sequence>
<protein>
    <submittedName>
        <fullName evidence="2">Uncharacterized protein</fullName>
    </submittedName>
</protein>
<dbReference type="OrthoDB" id="10050321at2759"/>
<feature type="compositionally biased region" description="Polar residues" evidence="1">
    <location>
        <begin position="40"/>
        <end position="51"/>
    </location>
</feature>
<feature type="compositionally biased region" description="Basic residues" evidence="1">
    <location>
        <begin position="1"/>
        <end position="11"/>
    </location>
</feature>
<feature type="compositionally biased region" description="Basic residues" evidence="1">
    <location>
        <begin position="24"/>
        <end position="38"/>
    </location>
</feature>
<feature type="region of interest" description="Disordered" evidence="1">
    <location>
        <begin position="1"/>
        <end position="93"/>
    </location>
</feature>
<dbReference type="Proteomes" id="UP000440578">
    <property type="component" value="Unassembled WGS sequence"/>
</dbReference>
<reference evidence="2 3" key="1">
    <citation type="submission" date="2019-07" db="EMBL/GenBank/DDBJ databases">
        <title>Draft genome assembly of a fouling barnacle, Amphibalanus amphitrite (Darwin, 1854): The first reference genome for Thecostraca.</title>
        <authorList>
            <person name="Kim W."/>
        </authorList>
    </citation>
    <scope>NUCLEOTIDE SEQUENCE [LARGE SCALE GENOMIC DNA]</scope>
    <source>
        <strain evidence="2">SNU_AA5</strain>
        <tissue evidence="2">Soma without cirri and trophi</tissue>
    </source>
</reference>
<dbReference type="AlphaFoldDB" id="A0A6A4VR87"/>
<feature type="region of interest" description="Disordered" evidence="1">
    <location>
        <begin position="105"/>
        <end position="153"/>
    </location>
</feature>
<proteinExistence type="predicted"/>